<comment type="caution">
    <text evidence="7">The sequence shown here is derived from an EMBL/GenBank/DDBJ whole genome shotgun (WGS) entry which is preliminary data.</text>
</comment>
<dbReference type="Pfam" id="PF00849">
    <property type="entry name" value="PseudoU_synth_2"/>
    <property type="match status" value="1"/>
</dbReference>
<dbReference type="InterPro" id="IPR036986">
    <property type="entry name" value="S4_RNA-bd_sf"/>
</dbReference>
<dbReference type="Proteomes" id="UP001556709">
    <property type="component" value="Unassembled WGS sequence"/>
</dbReference>
<dbReference type="EMBL" id="JBAKFM010000004">
    <property type="protein sequence ID" value="MEX0469650.1"/>
    <property type="molecule type" value="Genomic_DNA"/>
</dbReference>
<dbReference type="InterPro" id="IPR050188">
    <property type="entry name" value="RluA_PseudoU_synthase"/>
</dbReference>
<keyword evidence="4" id="KW-0694">RNA-binding</keyword>
<evidence type="ECO:0000259" key="6">
    <source>
        <dbReference type="Pfam" id="PF00849"/>
    </source>
</evidence>
<dbReference type="Gene3D" id="3.30.2350.10">
    <property type="entry name" value="Pseudouridine synthase"/>
    <property type="match status" value="2"/>
</dbReference>
<feature type="domain" description="Pseudouridine synthase RsuA/RluA-like" evidence="6">
    <location>
        <begin position="91"/>
        <end position="241"/>
    </location>
</feature>
<dbReference type="InterPro" id="IPR006224">
    <property type="entry name" value="PsdUridine_synth_RluA-like_CS"/>
</dbReference>
<protein>
    <recommendedName>
        <fullName evidence="5">Pseudouridine synthase</fullName>
        <ecNumber evidence="5">5.4.99.-</ecNumber>
    </recommendedName>
</protein>
<evidence type="ECO:0000256" key="3">
    <source>
        <dbReference type="ARBA" id="ARBA00036882"/>
    </source>
</evidence>
<sequence>MQRIQRQAIIPESAAGERLDVALAALFPEFSRARLQRWLKAGDLTVDGASPRARTAVAGGEAVVIDARQADEGAVLPEPIPLDVLHEDSALVVINKPAGLVVHPGAGNPAGTLQNALLHHHPALAGVPRSGIVHRLDRDTSGLMVVAKTLEAHTALVDQLQARTMGREYLALVVGTFTGGGKVEAPIGRHPRDRLKMAVRGSDGKPAVTHYRVETRFVAHTLLRCRLETGRTHQIRVHMAHIRHPIVGDPVYGGRLRLPGGAEAVTVEPLAAGAEAGEGESPAAGPMTDAPAASAVSVADVLRGFRRQALHAETLTLEHPVTGERCTWTTPVPADFARLRDALGRHQAHHR</sequence>
<comment type="function">
    <text evidence="5">Responsible for synthesis of pseudouridine from uracil.</text>
</comment>
<dbReference type="PROSITE" id="PS50889">
    <property type="entry name" value="S4"/>
    <property type="match status" value="1"/>
</dbReference>
<dbReference type="CDD" id="cd02869">
    <property type="entry name" value="PseudoU_synth_RluA_like"/>
    <property type="match status" value="1"/>
</dbReference>
<reference evidence="7 8" key="1">
    <citation type="submission" date="2024-02" db="EMBL/GenBank/DDBJ databases">
        <title>New especies of Spiribacter isolated from saline water.</title>
        <authorList>
            <person name="Leon M.J."/>
            <person name="De La Haba R."/>
            <person name="Sanchez-Porro C."/>
            <person name="Ventosa A."/>
        </authorList>
    </citation>
    <scope>NUCLEOTIDE SEQUENCE [LARGE SCALE GENOMIC DNA]</scope>
    <source>
        <strain evidence="8">ag22IC6-390</strain>
    </source>
</reference>
<keyword evidence="2 5" id="KW-0413">Isomerase</keyword>
<dbReference type="NCBIfam" id="TIGR00005">
    <property type="entry name" value="rluA_subfam"/>
    <property type="match status" value="1"/>
</dbReference>
<name>A0ABV3TDD1_9GAMM</name>
<dbReference type="PROSITE" id="PS01129">
    <property type="entry name" value="PSI_RLU"/>
    <property type="match status" value="1"/>
</dbReference>
<evidence type="ECO:0000256" key="2">
    <source>
        <dbReference type="ARBA" id="ARBA00023235"/>
    </source>
</evidence>
<evidence type="ECO:0000313" key="8">
    <source>
        <dbReference type="Proteomes" id="UP001556709"/>
    </source>
</evidence>
<keyword evidence="8" id="KW-1185">Reference proteome</keyword>
<dbReference type="PANTHER" id="PTHR21600:SF44">
    <property type="entry name" value="RIBOSOMAL LARGE SUBUNIT PSEUDOURIDINE SYNTHASE D"/>
    <property type="match status" value="1"/>
</dbReference>
<proteinExistence type="inferred from homology"/>
<comment type="similarity">
    <text evidence="1 5">Belongs to the pseudouridine synthase RluA family.</text>
</comment>
<accession>A0ABV3TDD1</accession>
<dbReference type="CDD" id="cd00165">
    <property type="entry name" value="S4"/>
    <property type="match status" value="1"/>
</dbReference>
<dbReference type="InterPro" id="IPR006145">
    <property type="entry name" value="PsdUridine_synth_RsuA/RluA"/>
</dbReference>
<dbReference type="InterPro" id="IPR006225">
    <property type="entry name" value="PsdUridine_synth_RluC/D"/>
</dbReference>
<comment type="catalytic activity">
    <reaction evidence="3">
        <text>uridine(1911/1915/1917) in 23S rRNA = pseudouridine(1911/1915/1917) in 23S rRNA</text>
        <dbReference type="Rhea" id="RHEA:42524"/>
        <dbReference type="Rhea" id="RHEA-COMP:10097"/>
        <dbReference type="Rhea" id="RHEA-COMP:10098"/>
        <dbReference type="ChEBI" id="CHEBI:65314"/>
        <dbReference type="ChEBI" id="CHEBI:65315"/>
        <dbReference type="EC" id="5.4.99.23"/>
    </reaction>
</comment>
<dbReference type="PANTHER" id="PTHR21600">
    <property type="entry name" value="MITOCHONDRIAL RNA PSEUDOURIDINE SYNTHASE"/>
    <property type="match status" value="1"/>
</dbReference>
<gene>
    <name evidence="7" type="primary">rluD</name>
    <name evidence="7" type="ORF">V6X73_07920</name>
</gene>
<dbReference type="GO" id="GO:0160140">
    <property type="term" value="F:23S rRNA pseudouridine(1911/1915/1917) synthase activity"/>
    <property type="evidence" value="ECO:0007669"/>
    <property type="project" value="UniProtKB-EC"/>
</dbReference>
<evidence type="ECO:0000256" key="1">
    <source>
        <dbReference type="ARBA" id="ARBA00010876"/>
    </source>
</evidence>
<dbReference type="SUPFAM" id="SSF55174">
    <property type="entry name" value="Alpha-L RNA-binding motif"/>
    <property type="match status" value="1"/>
</dbReference>
<evidence type="ECO:0000256" key="5">
    <source>
        <dbReference type="RuleBase" id="RU362028"/>
    </source>
</evidence>
<dbReference type="RefSeq" id="WP_367959346.1">
    <property type="nucleotide sequence ID" value="NZ_JBAKFK010000004.1"/>
</dbReference>
<comment type="catalytic activity">
    <reaction evidence="5">
        <text>a uridine in RNA = a pseudouridine in RNA</text>
        <dbReference type="Rhea" id="RHEA:48348"/>
        <dbReference type="Rhea" id="RHEA-COMP:12068"/>
        <dbReference type="Rhea" id="RHEA-COMP:12069"/>
        <dbReference type="ChEBI" id="CHEBI:65314"/>
        <dbReference type="ChEBI" id="CHEBI:65315"/>
    </reaction>
</comment>
<dbReference type="SUPFAM" id="SSF55120">
    <property type="entry name" value="Pseudouridine synthase"/>
    <property type="match status" value="1"/>
</dbReference>
<dbReference type="InterPro" id="IPR020103">
    <property type="entry name" value="PsdUridine_synth_cat_dom_sf"/>
</dbReference>
<organism evidence="7 8">
    <name type="scientific">Spiribacter pallidus</name>
    <dbReference type="NCBI Taxonomy" id="1987936"/>
    <lineage>
        <taxon>Bacteria</taxon>
        <taxon>Pseudomonadati</taxon>
        <taxon>Pseudomonadota</taxon>
        <taxon>Gammaproteobacteria</taxon>
        <taxon>Chromatiales</taxon>
        <taxon>Ectothiorhodospiraceae</taxon>
        <taxon>Spiribacter</taxon>
    </lineage>
</organism>
<dbReference type="Gene3D" id="3.10.290.10">
    <property type="entry name" value="RNA-binding S4 domain"/>
    <property type="match status" value="1"/>
</dbReference>
<dbReference type="NCBIfam" id="NF008385">
    <property type="entry name" value="PRK11180.1"/>
    <property type="match status" value="1"/>
</dbReference>
<evidence type="ECO:0000313" key="7">
    <source>
        <dbReference type="EMBL" id="MEX0469650.1"/>
    </source>
</evidence>
<dbReference type="EC" id="5.4.99.-" evidence="5"/>
<evidence type="ECO:0000256" key="4">
    <source>
        <dbReference type="PROSITE-ProRule" id="PRU00182"/>
    </source>
</evidence>